<keyword evidence="2" id="KW-0121">Carboxypeptidase</keyword>
<dbReference type="SUPFAM" id="SSF54184">
    <property type="entry name" value="Penicillin-binding protein 2x (pbp-2x), c-terminal domain"/>
    <property type="match status" value="1"/>
</dbReference>
<reference evidence="5 6" key="1">
    <citation type="submission" date="2018-06" db="EMBL/GenBank/DDBJ databases">
        <title>Chryseolinea flavus sp. nov., a member of the phylum Bacteroidetes isolated from soil.</title>
        <authorList>
            <person name="Li Y."/>
            <person name="Wang J."/>
        </authorList>
    </citation>
    <scope>NUCLEOTIDE SEQUENCE [LARGE SCALE GENOMIC DNA]</scope>
    <source>
        <strain evidence="5 6">SDU1-6</strain>
    </source>
</reference>
<dbReference type="CDD" id="cd06575">
    <property type="entry name" value="PASTA_Pbp2x-like_2"/>
    <property type="match status" value="1"/>
</dbReference>
<dbReference type="GO" id="GO:0071555">
    <property type="term" value="P:cell wall organization"/>
    <property type="evidence" value="ECO:0007669"/>
    <property type="project" value="TreeGrafter"/>
</dbReference>
<sequence>MNIKQSILLRVRVAFLFMLIFALAVVAKIGHLQFVQGDKWEKIGERISFDNKRVKATRGNIYSDNGSLLATDLPFYKVAFDATLPADTVWKKGIDKLANNLSAFFKNKSAKEYKQMLADARSSGKRYMVLSRKQIDYQDKKMMMEWPIFREGRLRGGAIFEKVNVRYRPFSNLSRRTIGFVNENDKGAGLEYSFNAQLGGQDGYAYYQKIAGGVWKPVFDANNVKAVDGLDIQTTLDINLQDVAETALHNAMMKHNADDGLVVVMKVNTGEIKAISNLSSDGNGNFYEKFNFAAGMVFEPGSTFKLVTMIALLEDSPVELNDSIDVGNGEYTFYNRTVRDHEEDGLGVVSVQEAFEHSSNVAMAKLVDKHFGVRPEKFVDYIDKLKLSKPLGLQIAGEPMPKIKRPGEKGWSGISLPWMAYGYGFEITPMHTLALYNAVANEGKMVKPIIVKSIRKADEEEEEFETEVINSKICSSETLGKLKTLLEGVVERGTAQNIKGTHYRIAGKTGTAQILDNGHYTKKYLTSFVGYFPAHNPQYSAIVLIKNPRGWYQYGSSVAAPVFKEIADNIYARDIDLHEPMAVRKFAHGEDEVLPVIRAGNQQELTMLCNELGISNHSQTEEEWVKTSRNGAAVNWKKTTVGKDLVPDVTGMTFRDAVYLLEKSGLHVSYEGKGRVKQQSLTPGGRVGKGNRIYLRLG</sequence>
<dbReference type="InterPro" id="IPR005543">
    <property type="entry name" value="PASTA_dom"/>
</dbReference>
<dbReference type="Gene3D" id="3.30.10.20">
    <property type="match status" value="1"/>
</dbReference>
<dbReference type="InterPro" id="IPR005311">
    <property type="entry name" value="PBP_dimer"/>
</dbReference>
<dbReference type="SUPFAM" id="SSF56601">
    <property type="entry name" value="beta-lactamase/transpeptidase-like"/>
    <property type="match status" value="1"/>
</dbReference>
<evidence type="ECO:0000313" key="5">
    <source>
        <dbReference type="EMBL" id="RAV98352.1"/>
    </source>
</evidence>
<dbReference type="GO" id="GO:0051301">
    <property type="term" value="P:cell division"/>
    <property type="evidence" value="ECO:0007669"/>
    <property type="project" value="UniProtKB-KW"/>
</dbReference>
<dbReference type="InterPro" id="IPR036138">
    <property type="entry name" value="PBP_dimer_sf"/>
</dbReference>
<keyword evidence="5" id="KW-0132">Cell division</keyword>
<evidence type="ECO:0000256" key="1">
    <source>
        <dbReference type="ARBA" id="ARBA00004370"/>
    </source>
</evidence>
<dbReference type="InterPro" id="IPR012338">
    <property type="entry name" value="Beta-lactam/transpept-like"/>
</dbReference>
<keyword evidence="2" id="KW-0378">Hydrolase</keyword>
<keyword evidence="6" id="KW-1185">Reference proteome</keyword>
<dbReference type="GO" id="GO:0004180">
    <property type="term" value="F:carboxypeptidase activity"/>
    <property type="evidence" value="ECO:0007669"/>
    <property type="project" value="UniProtKB-KW"/>
</dbReference>
<accession>A0A364XW10</accession>
<evidence type="ECO:0000313" key="6">
    <source>
        <dbReference type="Proteomes" id="UP000251889"/>
    </source>
</evidence>
<comment type="caution">
    <text evidence="5">The sequence shown here is derived from an EMBL/GenBank/DDBJ whole genome shotgun (WGS) entry which is preliminary data.</text>
</comment>
<proteinExistence type="predicted"/>
<dbReference type="Gene3D" id="3.90.1310.10">
    <property type="entry name" value="Penicillin-binding protein 2a (Domain 2)"/>
    <property type="match status" value="1"/>
</dbReference>
<evidence type="ECO:0000259" key="4">
    <source>
        <dbReference type="PROSITE" id="PS51178"/>
    </source>
</evidence>
<dbReference type="AlphaFoldDB" id="A0A364XW10"/>
<dbReference type="GO" id="GO:0005886">
    <property type="term" value="C:plasma membrane"/>
    <property type="evidence" value="ECO:0007669"/>
    <property type="project" value="TreeGrafter"/>
</dbReference>
<dbReference type="Pfam" id="PF03717">
    <property type="entry name" value="PBP_dimer"/>
    <property type="match status" value="1"/>
</dbReference>
<dbReference type="Proteomes" id="UP000251889">
    <property type="component" value="Unassembled WGS sequence"/>
</dbReference>
<dbReference type="InterPro" id="IPR050515">
    <property type="entry name" value="Beta-lactam/transpept"/>
</dbReference>
<comment type="subcellular location">
    <subcellularLocation>
        <location evidence="1">Membrane</location>
    </subcellularLocation>
</comment>
<dbReference type="Pfam" id="PF03793">
    <property type="entry name" value="PASTA"/>
    <property type="match status" value="1"/>
</dbReference>
<evidence type="ECO:0000256" key="3">
    <source>
        <dbReference type="ARBA" id="ARBA00023136"/>
    </source>
</evidence>
<name>A0A364XW10_9BACT</name>
<dbReference type="OrthoDB" id="9804124at2"/>
<dbReference type="GO" id="GO:0008658">
    <property type="term" value="F:penicillin binding"/>
    <property type="evidence" value="ECO:0007669"/>
    <property type="project" value="InterPro"/>
</dbReference>
<keyword evidence="3" id="KW-0472">Membrane</keyword>
<organism evidence="5 6">
    <name type="scientific">Pseudochryseolinea flava</name>
    <dbReference type="NCBI Taxonomy" id="2059302"/>
    <lineage>
        <taxon>Bacteria</taxon>
        <taxon>Pseudomonadati</taxon>
        <taxon>Bacteroidota</taxon>
        <taxon>Cytophagia</taxon>
        <taxon>Cytophagales</taxon>
        <taxon>Fulvivirgaceae</taxon>
        <taxon>Pseudochryseolinea</taxon>
    </lineage>
</organism>
<keyword evidence="5" id="KW-0131">Cell cycle</keyword>
<dbReference type="EMBL" id="QMFY01000018">
    <property type="protein sequence ID" value="RAV98352.1"/>
    <property type="molecule type" value="Genomic_DNA"/>
</dbReference>
<gene>
    <name evidence="5" type="ORF">DQQ10_23765</name>
</gene>
<protein>
    <submittedName>
        <fullName evidence="5">Cell division protein</fullName>
    </submittedName>
</protein>
<keyword evidence="2" id="KW-0645">Protease</keyword>
<dbReference type="Gene3D" id="3.30.450.330">
    <property type="match status" value="1"/>
</dbReference>
<dbReference type="SUPFAM" id="SSF56519">
    <property type="entry name" value="Penicillin binding protein dimerisation domain"/>
    <property type="match status" value="1"/>
</dbReference>
<dbReference type="InterPro" id="IPR001460">
    <property type="entry name" value="PCN-bd_Tpept"/>
</dbReference>
<dbReference type="SMART" id="SM00740">
    <property type="entry name" value="PASTA"/>
    <property type="match status" value="1"/>
</dbReference>
<dbReference type="Pfam" id="PF00905">
    <property type="entry name" value="Transpeptidase"/>
    <property type="match status" value="1"/>
</dbReference>
<dbReference type="PANTHER" id="PTHR30627:SF1">
    <property type="entry name" value="PEPTIDOGLYCAN D,D-TRANSPEPTIDASE FTSI"/>
    <property type="match status" value="1"/>
</dbReference>
<feature type="domain" description="PASTA" evidence="4">
    <location>
        <begin position="640"/>
        <end position="698"/>
    </location>
</feature>
<dbReference type="PANTHER" id="PTHR30627">
    <property type="entry name" value="PEPTIDOGLYCAN D,D-TRANSPEPTIDASE"/>
    <property type="match status" value="1"/>
</dbReference>
<dbReference type="PROSITE" id="PS51178">
    <property type="entry name" value="PASTA"/>
    <property type="match status" value="1"/>
</dbReference>
<dbReference type="Gene3D" id="3.40.710.10">
    <property type="entry name" value="DD-peptidase/beta-lactamase superfamily"/>
    <property type="match status" value="1"/>
</dbReference>
<evidence type="ECO:0000256" key="2">
    <source>
        <dbReference type="ARBA" id="ARBA00022645"/>
    </source>
</evidence>